<reference evidence="1 2" key="1">
    <citation type="submission" date="2019-05" db="EMBL/GenBank/DDBJ databases">
        <title>Another draft genome of Portunus trituberculatus and its Hox gene families provides insights of decapod evolution.</title>
        <authorList>
            <person name="Jeong J.-H."/>
            <person name="Song I."/>
            <person name="Kim S."/>
            <person name="Choi T."/>
            <person name="Kim D."/>
            <person name="Ryu S."/>
            <person name="Kim W."/>
        </authorList>
    </citation>
    <scope>NUCLEOTIDE SEQUENCE [LARGE SCALE GENOMIC DNA]</scope>
    <source>
        <tissue evidence="1">Muscle</tissue>
    </source>
</reference>
<accession>A0A5B7F0X0</accession>
<dbReference type="EMBL" id="VSRR010004770">
    <property type="protein sequence ID" value="MPC40671.1"/>
    <property type="molecule type" value="Genomic_DNA"/>
</dbReference>
<evidence type="ECO:0000313" key="2">
    <source>
        <dbReference type="Proteomes" id="UP000324222"/>
    </source>
</evidence>
<name>A0A5B7F0X0_PORTR</name>
<organism evidence="1 2">
    <name type="scientific">Portunus trituberculatus</name>
    <name type="common">Swimming crab</name>
    <name type="synonym">Neptunus trituberculatus</name>
    <dbReference type="NCBI Taxonomy" id="210409"/>
    <lineage>
        <taxon>Eukaryota</taxon>
        <taxon>Metazoa</taxon>
        <taxon>Ecdysozoa</taxon>
        <taxon>Arthropoda</taxon>
        <taxon>Crustacea</taxon>
        <taxon>Multicrustacea</taxon>
        <taxon>Malacostraca</taxon>
        <taxon>Eumalacostraca</taxon>
        <taxon>Eucarida</taxon>
        <taxon>Decapoda</taxon>
        <taxon>Pleocyemata</taxon>
        <taxon>Brachyura</taxon>
        <taxon>Eubrachyura</taxon>
        <taxon>Portunoidea</taxon>
        <taxon>Portunidae</taxon>
        <taxon>Portuninae</taxon>
        <taxon>Portunus</taxon>
    </lineage>
</organism>
<protein>
    <submittedName>
        <fullName evidence="1">Uncharacterized protein</fullName>
    </submittedName>
</protein>
<proteinExistence type="predicted"/>
<dbReference type="Proteomes" id="UP000324222">
    <property type="component" value="Unassembled WGS sequence"/>
</dbReference>
<comment type="caution">
    <text evidence="1">The sequence shown here is derived from an EMBL/GenBank/DDBJ whole genome shotgun (WGS) entry which is preliminary data.</text>
</comment>
<keyword evidence="2" id="KW-1185">Reference proteome</keyword>
<dbReference type="AlphaFoldDB" id="A0A5B7F0X0"/>
<sequence>MKQTRLASLAGSLDEAGKASLAMCCGVWLAGGRVDSLPTQFCRLGHVLLIHSLWRSLKNNRGYNLLSCQIAEVTDTRK</sequence>
<gene>
    <name evidence="1" type="ORF">E2C01_034237</name>
</gene>
<evidence type="ECO:0000313" key="1">
    <source>
        <dbReference type="EMBL" id="MPC40671.1"/>
    </source>
</evidence>